<feature type="coiled-coil region" evidence="1">
    <location>
        <begin position="72"/>
        <end position="106"/>
    </location>
</feature>
<dbReference type="AlphaFoldDB" id="W4IZN5"/>
<reference evidence="3 4" key="1">
    <citation type="submission" date="2013-02" db="EMBL/GenBank/DDBJ databases">
        <title>The Genome Annotation of Plasmodium falciparum Palo Alto/Uganda.</title>
        <authorList>
            <consortium name="The Broad Institute Genome Sequencing Platform"/>
            <consortium name="The Broad Institute Genome Sequencing Center for Infectious Disease"/>
            <person name="Neafsey D."/>
            <person name="Hoffman S."/>
            <person name="Volkman S."/>
            <person name="Rosenthal P."/>
            <person name="Walker B."/>
            <person name="Young S.K."/>
            <person name="Zeng Q."/>
            <person name="Gargeya S."/>
            <person name="Fitzgerald M."/>
            <person name="Haas B."/>
            <person name="Abouelleil A."/>
            <person name="Allen A.W."/>
            <person name="Alvarado L."/>
            <person name="Arachchi H.M."/>
            <person name="Berlin A.M."/>
            <person name="Chapman S.B."/>
            <person name="Gainer-Dewar J."/>
            <person name="Goldberg J."/>
            <person name="Griggs A."/>
            <person name="Gujja S."/>
            <person name="Hansen M."/>
            <person name="Howarth C."/>
            <person name="Imamovic A."/>
            <person name="Ireland A."/>
            <person name="Larimer J."/>
            <person name="McCowan C."/>
            <person name="Murphy C."/>
            <person name="Pearson M."/>
            <person name="Poon T.W."/>
            <person name="Priest M."/>
            <person name="Roberts A."/>
            <person name="Saif S."/>
            <person name="Shea T."/>
            <person name="Sisk P."/>
            <person name="Sykes S."/>
            <person name="Wortman J."/>
            <person name="Nusbaum C."/>
            <person name="Birren B."/>
        </authorList>
    </citation>
    <scope>NUCLEOTIDE SEQUENCE [LARGE SCALE GENOMIC DNA]</scope>
    <source>
        <strain evidence="3 4">Palo Alto/Uganda</strain>
    </source>
</reference>
<feature type="region of interest" description="Disordered" evidence="2">
    <location>
        <begin position="292"/>
        <end position="322"/>
    </location>
</feature>
<evidence type="ECO:0000313" key="4">
    <source>
        <dbReference type="Proteomes" id="UP000019103"/>
    </source>
</evidence>
<dbReference type="OMA" id="QCWSLPH"/>
<protein>
    <recommendedName>
        <fullName evidence="5">PIH1 N-terminal domain-containing protein</fullName>
    </recommendedName>
</protein>
<evidence type="ECO:0000313" key="3">
    <source>
        <dbReference type="EMBL" id="ETW55279.1"/>
    </source>
</evidence>
<evidence type="ECO:0000256" key="1">
    <source>
        <dbReference type="SAM" id="Coils"/>
    </source>
</evidence>
<organism evidence="3 4">
    <name type="scientific">Plasmodium falciparum (isolate Palo Alto / Uganda)</name>
    <dbReference type="NCBI Taxonomy" id="57270"/>
    <lineage>
        <taxon>Eukaryota</taxon>
        <taxon>Sar</taxon>
        <taxon>Alveolata</taxon>
        <taxon>Apicomplexa</taxon>
        <taxon>Aconoidasida</taxon>
        <taxon>Haemosporida</taxon>
        <taxon>Plasmodiidae</taxon>
        <taxon>Plasmodium</taxon>
        <taxon>Plasmodium (Laverania)</taxon>
    </lineage>
</organism>
<dbReference type="PANTHER" id="PTHR22997:SF10">
    <property type="entry name" value="CHROMOSOME UNDETERMINED SCAFFOLD_56, WHOLE GENOME SHOTGUN SEQUENCE"/>
    <property type="match status" value="1"/>
</dbReference>
<gene>
    <name evidence="3" type="ORF">PFUGPA_03099</name>
</gene>
<dbReference type="Proteomes" id="UP000019103">
    <property type="component" value="Unassembled WGS sequence"/>
</dbReference>
<dbReference type="EMBL" id="KI927382">
    <property type="protein sequence ID" value="ETW55279.1"/>
    <property type="molecule type" value="Genomic_DNA"/>
</dbReference>
<evidence type="ECO:0008006" key="5">
    <source>
        <dbReference type="Google" id="ProtNLM"/>
    </source>
</evidence>
<dbReference type="GO" id="GO:0005737">
    <property type="term" value="C:cytoplasm"/>
    <property type="evidence" value="ECO:0007669"/>
    <property type="project" value="TreeGrafter"/>
</dbReference>
<proteinExistence type="predicted"/>
<keyword evidence="1" id="KW-0175">Coiled coil</keyword>
<dbReference type="OrthoDB" id="5135119at2759"/>
<dbReference type="PANTHER" id="PTHR22997">
    <property type="entry name" value="PIH1 DOMAIN-CONTAINING PROTEIN 1"/>
    <property type="match status" value="1"/>
</dbReference>
<reference evidence="3 4" key="2">
    <citation type="submission" date="2013-02" db="EMBL/GenBank/DDBJ databases">
        <title>The Genome Sequence of Plasmodium falciparum Palo Alto/Uganda.</title>
        <authorList>
            <consortium name="The Broad Institute Genome Sequencing Platform"/>
            <consortium name="The Broad Institute Genome Sequencing Center for Infectious Disease"/>
            <person name="Neafsey D."/>
            <person name="Cheeseman I."/>
            <person name="Volkman S."/>
            <person name="Adams J."/>
            <person name="Walker B."/>
            <person name="Young S.K."/>
            <person name="Zeng Q."/>
            <person name="Gargeya S."/>
            <person name="Fitzgerald M."/>
            <person name="Haas B."/>
            <person name="Abouelleil A."/>
            <person name="Alvarado L."/>
            <person name="Arachchi H.M."/>
            <person name="Berlin A.M."/>
            <person name="Chapman S.B."/>
            <person name="Dewar J."/>
            <person name="Goldberg J."/>
            <person name="Griggs A."/>
            <person name="Gujja S."/>
            <person name="Hansen M."/>
            <person name="Howarth C."/>
            <person name="Imamovic A."/>
            <person name="Larimer J."/>
            <person name="McCowan C."/>
            <person name="Murphy C."/>
            <person name="Neiman D."/>
            <person name="Pearson M."/>
            <person name="Priest M."/>
            <person name="Roberts A."/>
            <person name="Saif S."/>
            <person name="Shea T."/>
            <person name="Sisk P."/>
            <person name="Sykes S."/>
            <person name="Wortman J."/>
            <person name="Nusbaum C."/>
            <person name="Birren B."/>
        </authorList>
    </citation>
    <scope>NUCLEOTIDE SEQUENCE [LARGE SCALE GENOMIC DNA]</scope>
    <source>
        <strain evidence="3 4">Palo Alto/Uganda</strain>
    </source>
</reference>
<dbReference type="InterPro" id="IPR050734">
    <property type="entry name" value="PIH1/Kintoun_subfamily"/>
</dbReference>
<name>W4IZN5_PLAFP</name>
<accession>W4IZN5</accession>
<sequence length="656" mass="78020">MSCLSIDCCVNPFTIDVIRKYNEVFNFMLEDVCLNIEKNIMKDKERICRDFKMLSNMKCKGEKPFLLCINKNVLKKNILLEEEKKLEKLKKEYEEKNETSKDVDNVLKKSKIQTEIKTYNQEEINKSNIQILDDNNNNMKEDVMENYKKDGRKNKFFIYHQGSINMSSFFKTKEYKNTPISLNLPDKLKVVIYTDNYVNKNDINITIQRKRKILEIKFNNKEKDLTINLPYPCDEKDYSCVLHIEKKKIEIYLKLHDEYVKRYAQEIYDKYISEEKDAFGYIDEVVEQYEQEEKNKNKNKNNGDENSVMEGNKNKEEENIEEENIVMEENKNKEEENIVMEENNEHNKEPLKHNNHCEKINNVSEQMYDNKKYEIDNSSVQISEGILEGGNRIEVDKRDNKLKLKDNKKCVFNFELQEKVDHENIFPSTSQNRSNNLLHYKEKDIRRDLNIELINDSPTVVEKSNDKEKIFSPVNYDKCYINKSFIGKENCKKEKIHISERDFLIDTYMYEGADTGMILSSMLCPNLEDMEDIKISYEEKEKLHKAFRQHEFRILFDEYFDEISNEKYRKEKEDYLLSLYFKGELKKDQIIIQPKEAFCIKTKIFYSNQTSQKIFLNICTHEGIQNICFENAGSGSVGIPYSLSQIRPDKYGTQNI</sequence>
<evidence type="ECO:0000256" key="2">
    <source>
        <dbReference type="SAM" id="MobiDB-lite"/>
    </source>
</evidence>